<dbReference type="Proteomes" id="UP001055811">
    <property type="component" value="Linkage Group LG04"/>
</dbReference>
<accession>A0ACB9E1Z1</accession>
<evidence type="ECO:0000313" key="1">
    <source>
        <dbReference type="EMBL" id="KAI3752653.1"/>
    </source>
</evidence>
<comment type="caution">
    <text evidence="1">The sequence shown here is derived from an EMBL/GenBank/DDBJ whole genome shotgun (WGS) entry which is preliminary data.</text>
</comment>
<gene>
    <name evidence="1" type="ORF">L2E82_24688</name>
</gene>
<evidence type="ECO:0000313" key="2">
    <source>
        <dbReference type="Proteomes" id="UP001055811"/>
    </source>
</evidence>
<keyword evidence="2" id="KW-1185">Reference proteome</keyword>
<sequence length="156" mass="17955">MICTEVKGEEATAHHRLLRWWKKIVENELVPKVFSGSKFMISYCNLMSSSKANPMPDRSQLAPRSSARNASPSVPTWNGKTNNEDHKARKGQEYYSRLRPLSYRGADIYSLYNEKYLTTFLDFLILKCSILVFTFVRLALEESLGESHKCLKSELL</sequence>
<name>A0ACB9E1Z1_CICIN</name>
<reference evidence="1 2" key="2">
    <citation type="journal article" date="2022" name="Mol. Ecol. Resour.">
        <title>The genomes of chicory, endive, great burdock and yacon provide insights into Asteraceae paleo-polyploidization history and plant inulin production.</title>
        <authorList>
            <person name="Fan W."/>
            <person name="Wang S."/>
            <person name="Wang H."/>
            <person name="Wang A."/>
            <person name="Jiang F."/>
            <person name="Liu H."/>
            <person name="Zhao H."/>
            <person name="Xu D."/>
            <person name="Zhang Y."/>
        </authorList>
    </citation>
    <scope>NUCLEOTIDE SEQUENCE [LARGE SCALE GENOMIC DNA]</scope>
    <source>
        <strain evidence="2">cv. Punajuju</strain>
        <tissue evidence="1">Leaves</tissue>
    </source>
</reference>
<proteinExistence type="predicted"/>
<reference evidence="2" key="1">
    <citation type="journal article" date="2022" name="Mol. Ecol. Resour.">
        <title>The genomes of chicory, endive, great burdock and yacon provide insights into Asteraceae palaeo-polyploidization history and plant inulin production.</title>
        <authorList>
            <person name="Fan W."/>
            <person name="Wang S."/>
            <person name="Wang H."/>
            <person name="Wang A."/>
            <person name="Jiang F."/>
            <person name="Liu H."/>
            <person name="Zhao H."/>
            <person name="Xu D."/>
            <person name="Zhang Y."/>
        </authorList>
    </citation>
    <scope>NUCLEOTIDE SEQUENCE [LARGE SCALE GENOMIC DNA]</scope>
    <source>
        <strain evidence="2">cv. Punajuju</strain>
    </source>
</reference>
<organism evidence="1 2">
    <name type="scientific">Cichorium intybus</name>
    <name type="common">Chicory</name>
    <dbReference type="NCBI Taxonomy" id="13427"/>
    <lineage>
        <taxon>Eukaryota</taxon>
        <taxon>Viridiplantae</taxon>
        <taxon>Streptophyta</taxon>
        <taxon>Embryophyta</taxon>
        <taxon>Tracheophyta</taxon>
        <taxon>Spermatophyta</taxon>
        <taxon>Magnoliopsida</taxon>
        <taxon>eudicotyledons</taxon>
        <taxon>Gunneridae</taxon>
        <taxon>Pentapetalae</taxon>
        <taxon>asterids</taxon>
        <taxon>campanulids</taxon>
        <taxon>Asterales</taxon>
        <taxon>Asteraceae</taxon>
        <taxon>Cichorioideae</taxon>
        <taxon>Cichorieae</taxon>
        <taxon>Cichoriinae</taxon>
        <taxon>Cichorium</taxon>
    </lineage>
</organism>
<dbReference type="EMBL" id="CM042012">
    <property type="protein sequence ID" value="KAI3752653.1"/>
    <property type="molecule type" value="Genomic_DNA"/>
</dbReference>
<protein>
    <submittedName>
        <fullName evidence="1">Uncharacterized protein</fullName>
    </submittedName>
</protein>